<sequence length="55" mass="5730">MTESHRRAGEPQENRPTPYASFGPGADAPAGAYPPPPAHPPAAPAAPGWHEAHRP</sequence>
<feature type="region of interest" description="Disordered" evidence="1">
    <location>
        <begin position="1"/>
        <end position="55"/>
    </location>
</feature>
<evidence type="ECO:0000256" key="1">
    <source>
        <dbReference type="SAM" id="MobiDB-lite"/>
    </source>
</evidence>
<accession>A0ABS6ZGH9</accession>
<evidence type="ECO:0000313" key="3">
    <source>
        <dbReference type="Proteomes" id="UP000812013"/>
    </source>
</evidence>
<keyword evidence="2" id="KW-0645">Protease</keyword>
<proteinExistence type="predicted"/>
<name>A0ABS6ZGH9_9ACTN</name>
<feature type="non-terminal residue" evidence="2">
    <location>
        <position position="55"/>
    </location>
</feature>
<dbReference type="Proteomes" id="UP000812013">
    <property type="component" value="Unassembled WGS sequence"/>
</dbReference>
<organism evidence="2 3">
    <name type="scientific">Streptomyces bambusae</name>
    <dbReference type="NCBI Taxonomy" id="1550616"/>
    <lineage>
        <taxon>Bacteria</taxon>
        <taxon>Bacillati</taxon>
        <taxon>Actinomycetota</taxon>
        <taxon>Actinomycetes</taxon>
        <taxon>Kitasatosporales</taxon>
        <taxon>Streptomycetaceae</taxon>
        <taxon>Streptomyces</taxon>
    </lineage>
</organism>
<reference evidence="2 3" key="1">
    <citation type="submission" date="2019-12" db="EMBL/GenBank/DDBJ databases">
        <title>Genome sequence of Streptomyces bambusae.</title>
        <authorList>
            <person name="Bansal K."/>
            <person name="Choksket S."/>
            <person name="Korpole S."/>
            <person name="Patil P.B."/>
        </authorList>
    </citation>
    <scope>NUCLEOTIDE SEQUENCE [LARGE SCALE GENOMIC DNA]</scope>
    <source>
        <strain evidence="2 3">SK60</strain>
    </source>
</reference>
<feature type="compositionally biased region" description="Pro residues" evidence="1">
    <location>
        <begin position="32"/>
        <end position="44"/>
    </location>
</feature>
<keyword evidence="2" id="KW-0378">Hydrolase</keyword>
<keyword evidence="3" id="KW-1185">Reference proteome</keyword>
<comment type="caution">
    <text evidence="2">The sequence shown here is derived from an EMBL/GenBank/DDBJ whole genome shotgun (WGS) entry which is preliminary data.</text>
</comment>
<protein>
    <submittedName>
        <fullName evidence="2">Serine protease</fullName>
    </submittedName>
</protein>
<dbReference type="GO" id="GO:0006508">
    <property type="term" value="P:proteolysis"/>
    <property type="evidence" value="ECO:0007669"/>
    <property type="project" value="UniProtKB-KW"/>
</dbReference>
<dbReference type="GO" id="GO:0008233">
    <property type="term" value="F:peptidase activity"/>
    <property type="evidence" value="ECO:0007669"/>
    <property type="project" value="UniProtKB-KW"/>
</dbReference>
<dbReference type="EMBL" id="WTFF01000503">
    <property type="protein sequence ID" value="MBW5486850.1"/>
    <property type="molecule type" value="Genomic_DNA"/>
</dbReference>
<feature type="compositionally biased region" description="Basic and acidic residues" evidence="1">
    <location>
        <begin position="1"/>
        <end position="13"/>
    </location>
</feature>
<gene>
    <name evidence="2" type="ORF">GPJ59_34705</name>
</gene>
<evidence type="ECO:0000313" key="2">
    <source>
        <dbReference type="EMBL" id="MBW5486850.1"/>
    </source>
</evidence>